<keyword evidence="2" id="KW-1185">Reference proteome</keyword>
<proteinExistence type="predicted"/>
<sequence>MHIVSYCTLWSLKNKKNKLKLKSITNKKSSYQDNIIKAQKNWICAKNSALENNNFKYFNNIETLFPLNKMSGGISLPTKNNKKMESEFNSLSPEDTLKNAREIIREKSAKSVNDATILVVDQYLKNKNFYYGRMLTSFYHILKSDFQSPIYINFLSLVKDVTDWDLIKENYTDQPPQLS</sequence>
<evidence type="ECO:0000313" key="1">
    <source>
        <dbReference type="EMBL" id="SFG68518.1"/>
    </source>
</evidence>
<dbReference type="Proteomes" id="UP000198623">
    <property type="component" value="Unassembled WGS sequence"/>
</dbReference>
<protein>
    <submittedName>
        <fullName evidence="1">Uncharacterized protein</fullName>
    </submittedName>
</protein>
<gene>
    <name evidence="1" type="ORF">SAMN05216175_11125</name>
</gene>
<dbReference type="AlphaFoldDB" id="A0A1I2TUG6"/>
<organism evidence="1 2">
    <name type="scientific">Neptunomonas qingdaonensis</name>
    <dbReference type="NCBI Taxonomy" id="1045558"/>
    <lineage>
        <taxon>Bacteria</taxon>
        <taxon>Pseudomonadati</taxon>
        <taxon>Pseudomonadota</taxon>
        <taxon>Gammaproteobacteria</taxon>
        <taxon>Oceanospirillales</taxon>
        <taxon>Oceanospirillaceae</taxon>
        <taxon>Neptunomonas</taxon>
    </lineage>
</organism>
<dbReference type="EMBL" id="FOOU01000011">
    <property type="protein sequence ID" value="SFG68518.1"/>
    <property type="molecule type" value="Genomic_DNA"/>
</dbReference>
<accession>A0A1I2TUG6</accession>
<name>A0A1I2TUG6_9GAMM</name>
<evidence type="ECO:0000313" key="2">
    <source>
        <dbReference type="Proteomes" id="UP000198623"/>
    </source>
</evidence>
<reference evidence="2" key="1">
    <citation type="submission" date="2016-10" db="EMBL/GenBank/DDBJ databases">
        <authorList>
            <person name="Varghese N."/>
            <person name="Submissions S."/>
        </authorList>
    </citation>
    <scope>NUCLEOTIDE SEQUENCE [LARGE SCALE GENOMIC DNA]</scope>
    <source>
        <strain evidence="2">CGMCC 1.10971</strain>
    </source>
</reference>